<protein>
    <submittedName>
        <fullName evidence="2">Uncharacterized protein</fullName>
    </submittedName>
</protein>
<organism evidence="2 3">
    <name type="scientific">Azorhizobium oxalatiphilum</name>
    <dbReference type="NCBI Taxonomy" id="980631"/>
    <lineage>
        <taxon>Bacteria</taxon>
        <taxon>Pseudomonadati</taxon>
        <taxon>Pseudomonadota</taxon>
        <taxon>Alphaproteobacteria</taxon>
        <taxon>Hyphomicrobiales</taxon>
        <taxon>Xanthobacteraceae</taxon>
        <taxon>Azorhizobium</taxon>
    </lineage>
</organism>
<reference evidence="2" key="2">
    <citation type="submission" date="2020-09" db="EMBL/GenBank/DDBJ databases">
        <authorList>
            <person name="Sun Q."/>
            <person name="Sedlacek I."/>
        </authorList>
    </citation>
    <scope>NUCLEOTIDE SEQUENCE</scope>
    <source>
        <strain evidence="2">CCM 7897</strain>
    </source>
</reference>
<dbReference type="Proteomes" id="UP000606044">
    <property type="component" value="Unassembled WGS sequence"/>
</dbReference>
<evidence type="ECO:0000313" key="2">
    <source>
        <dbReference type="EMBL" id="GGF76027.1"/>
    </source>
</evidence>
<accession>A0A917C8P9</accession>
<sequence length="74" mass="7404">MARAAVSAPFQMGAPDSQAASAEPATAPVIAAISTEISSMRAPDAISGPPACRSRRVVAIGLLQPESLGNGTRT</sequence>
<reference evidence="2" key="1">
    <citation type="journal article" date="2014" name="Int. J. Syst. Evol. Microbiol.">
        <title>Complete genome sequence of Corynebacterium casei LMG S-19264T (=DSM 44701T), isolated from a smear-ripened cheese.</title>
        <authorList>
            <consortium name="US DOE Joint Genome Institute (JGI-PGF)"/>
            <person name="Walter F."/>
            <person name="Albersmeier A."/>
            <person name="Kalinowski J."/>
            <person name="Ruckert C."/>
        </authorList>
    </citation>
    <scope>NUCLEOTIDE SEQUENCE</scope>
    <source>
        <strain evidence="2">CCM 7897</strain>
    </source>
</reference>
<name>A0A917C8P9_9HYPH</name>
<feature type="region of interest" description="Disordered" evidence="1">
    <location>
        <begin position="1"/>
        <end position="23"/>
    </location>
</feature>
<evidence type="ECO:0000313" key="3">
    <source>
        <dbReference type="Proteomes" id="UP000606044"/>
    </source>
</evidence>
<keyword evidence="3" id="KW-1185">Reference proteome</keyword>
<dbReference type="AlphaFoldDB" id="A0A917C8P9"/>
<proteinExistence type="predicted"/>
<evidence type="ECO:0000256" key="1">
    <source>
        <dbReference type="SAM" id="MobiDB-lite"/>
    </source>
</evidence>
<dbReference type="EMBL" id="BMCT01000006">
    <property type="protein sequence ID" value="GGF76027.1"/>
    <property type="molecule type" value="Genomic_DNA"/>
</dbReference>
<comment type="caution">
    <text evidence="2">The sequence shown here is derived from an EMBL/GenBank/DDBJ whole genome shotgun (WGS) entry which is preliminary data.</text>
</comment>
<gene>
    <name evidence="2" type="ORF">GCM10007301_40040</name>
</gene>